<dbReference type="Pfam" id="PF13673">
    <property type="entry name" value="Acetyltransf_10"/>
    <property type="match status" value="1"/>
</dbReference>
<dbReference type="InterPro" id="IPR000182">
    <property type="entry name" value="GNAT_dom"/>
</dbReference>
<evidence type="ECO:0000259" key="3">
    <source>
        <dbReference type="PROSITE" id="PS51186"/>
    </source>
</evidence>
<keyword evidence="5" id="KW-1185">Reference proteome</keyword>
<keyword evidence="2" id="KW-0012">Acyltransferase</keyword>
<evidence type="ECO:0000313" key="4">
    <source>
        <dbReference type="EMBL" id="MFC3526757.1"/>
    </source>
</evidence>
<dbReference type="PANTHER" id="PTHR43877:SF2">
    <property type="entry name" value="AMINOALKYLPHOSPHONATE N-ACETYLTRANSFERASE-RELATED"/>
    <property type="match status" value="1"/>
</dbReference>
<evidence type="ECO:0000256" key="2">
    <source>
        <dbReference type="ARBA" id="ARBA00023315"/>
    </source>
</evidence>
<reference evidence="5" key="1">
    <citation type="journal article" date="2019" name="Int. J. Syst. Evol. Microbiol.">
        <title>The Global Catalogue of Microorganisms (GCM) 10K type strain sequencing project: providing services to taxonomists for standard genome sequencing and annotation.</title>
        <authorList>
            <consortium name="The Broad Institute Genomics Platform"/>
            <consortium name="The Broad Institute Genome Sequencing Center for Infectious Disease"/>
            <person name="Wu L."/>
            <person name="Ma J."/>
        </authorList>
    </citation>
    <scope>NUCLEOTIDE SEQUENCE [LARGE SCALE GENOMIC DNA]</scope>
    <source>
        <strain evidence="5">KCTC 42899</strain>
    </source>
</reference>
<comment type="caution">
    <text evidence="4">The sequence shown here is derived from an EMBL/GenBank/DDBJ whole genome shotgun (WGS) entry which is preliminary data.</text>
</comment>
<gene>
    <name evidence="4" type="ORF">ACFOMH_01140</name>
</gene>
<dbReference type="Gene3D" id="3.40.630.30">
    <property type="match status" value="1"/>
</dbReference>
<dbReference type="PROSITE" id="PS51186">
    <property type="entry name" value="GNAT"/>
    <property type="match status" value="1"/>
</dbReference>
<evidence type="ECO:0000256" key="1">
    <source>
        <dbReference type="ARBA" id="ARBA00022679"/>
    </source>
</evidence>
<evidence type="ECO:0000313" key="5">
    <source>
        <dbReference type="Proteomes" id="UP001595721"/>
    </source>
</evidence>
<dbReference type="RefSeq" id="WP_377742076.1">
    <property type="nucleotide sequence ID" value="NZ_JBHRXJ010000001.1"/>
</dbReference>
<dbReference type="Proteomes" id="UP001595721">
    <property type="component" value="Unassembled WGS sequence"/>
</dbReference>
<name>A0ABV7R0V2_9RHOB</name>
<keyword evidence="1" id="KW-0808">Transferase</keyword>
<dbReference type="EMBL" id="JBHRXJ010000001">
    <property type="protein sequence ID" value="MFC3526757.1"/>
    <property type="molecule type" value="Genomic_DNA"/>
</dbReference>
<sequence>MMIELTDDIDACLAIRREVFIDEQGVPEAEEIDDLDAGAIHLLARDDQGRPMGTARLLVLDGTGKIGRVAVRKPARGTGLGAALIRASMDELCALPGITRLKLSAQTHVIPFYERFGFTAHGPEYDDGGIPHRDMTRDLT</sequence>
<dbReference type="CDD" id="cd04301">
    <property type="entry name" value="NAT_SF"/>
    <property type="match status" value="1"/>
</dbReference>
<organism evidence="4 5">
    <name type="scientific">Paracoccus mangrovi</name>
    <dbReference type="NCBI Taxonomy" id="1715645"/>
    <lineage>
        <taxon>Bacteria</taxon>
        <taxon>Pseudomonadati</taxon>
        <taxon>Pseudomonadota</taxon>
        <taxon>Alphaproteobacteria</taxon>
        <taxon>Rhodobacterales</taxon>
        <taxon>Paracoccaceae</taxon>
        <taxon>Paracoccus</taxon>
    </lineage>
</organism>
<proteinExistence type="predicted"/>
<dbReference type="InterPro" id="IPR016181">
    <property type="entry name" value="Acyl_CoA_acyltransferase"/>
</dbReference>
<dbReference type="InterPro" id="IPR050832">
    <property type="entry name" value="Bact_Acetyltransf"/>
</dbReference>
<feature type="domain" description="N-acetyltransferase" evidence="3">
    <location>
        <begin position="1"/>
        <end position="140"/>
    </location>
</feature>
<protein>
    <submittedName>
        <fullName evidence="4">GNAT family N-acetyltransferase</fullName>
    </submittedName>
</protein>
<dbReference type="PANTHER" id="PTHR43877">
    <property type="entry name" value="AMINOALKYLPHOSPHONATE N-ACETYLTRANSFERASE-RELATED-RELATED"/>
    <property type="match status" value="1"/>
</dbReference>
<accession>A0ABV7R0V2</accession>
<dbReference type="SUPFAM" id="SSF55729">
    <property type="entry name" value="Acyl-CoA N-acyltransferases (Nat)"/>
    <property type="match status" value="1"/>
</dbReference>